<proteinExistence type="predicted"/>
<dbReference type="InterPro" id="IPR046342">
    <property type="entry name" value="CBS_dom_sf"/>
</dbReference>
<dbReference type="CDD" id="cd04591">
    <property type="entry name" value="CBS_pair_voltage-gated_CLC_euk_bac"/>
    <property type="match status" value="1"/>
</dbReference>
<dbReference type="AlphaFoldDB" id="A0A9N8W1C8"/>
<dbReference type="SMART" id="SM00116">
    <property type="entry name" value="CBS"/>
    <property type="match status" value="2"/>
</dbReference>
<dbReference type="GO" id="GO:0006878">
    <property type="term" value="P:intracellular copper ion homeostasis"/>
    <property type="evidence" value="ECO:0007669"/>
    <property type="project" value="TreeGrafter"/>
</dbReference>
<feature type="domain" description="CBS" evidence="3">
    <location>
        <begin position="129"/>
        <end position="184"/>
    </location>
</feature>
<gene>
    <name evidence="4" type="ORF">PBRASI_LOCUS957</name>
</gene>
<sequence>MFTADQMIRLNGFPFLDKEEYSFGVPVATVMRKDLVVITSSGQRLDEIDQMLSETNFQGFPVVQDRKNMILLGYIGRSELRYAIDKAKHIRGVSNSAHCFFNGDDNSNYSNLDNFGESSSNFIDFGQFIDQTPITVHPRLPLETVMNLFKKLGPRVVLIEHSGKLVGLVTVKDVLKYIACKDAEGANRATATGSTEDEYDILADTNSRRRGLTLLELGRRRGSDW</sequence>
<dbReference type="GO" id="GO:0005769">
    <property type="term" value="C:early endosome"/>
    <property type="evidence" value="ECO:0007669"/>
    <property type="project" value="TreeGrafter"/>
</dbReference>
<protein>
    <submittedName>
        <fullName evidence="4">9922_t:CDS:1</fullName>
    </submittedName>
</protein>
<dbReference type="GO" id="GO:0005794">
    <property type="term" value="C:Golgi apparatus"/>
    <property type="evidence" value="ECO:0007669"/>
    <property type="project" value="TreeGrafter"/>
</dbReference>
<dbReference type="GO" id="GO:0005886">
    <property type="term" value="C:plasma membrane"/>
    <property type="evidence" value="ECO:0007669"/>
    <property type="project" value="TreeGrafter"/>
</dbReference>
<evidence type="ECO:0000313" key="4">
    <source>
        <dbReference type="EMBL" id="CAG8468593.1"/>
    </source>
</evidence>
<dbReference type="SUPFAM" id="SSF54631">
    <property type="entry name" value="CBS-domain pair"/>
    <property type="match status" value="1"/>
</dbReference>
<organism evidence="4 5">
    <name type="scientific">Paraglomus brasilianum</name>
    <dbReference type="NCBI Taxonomy" id="144538"/>
    <lineage>
        <taxon>Eukaryota</taxon>
        <taxon>Fungi</taxon>
        <taxon>Fungi incertae sedis</taxon>
        <taxon>Mucoromycota</taxon>
        <taxon>Glomeromycotina</taxon>
        <taxon>Glomeromycetes</taxon>
        <taxon>Paraglomerales</taxon>
        <taxon>Paraglomeraceae</taxon>
        <taxon>Paraglomus</taxon>
    </lineage>
</organism>
<dbReference type="EMBL" id="CAJVPI010000055">
    <property type="protein sequence ID" value="CAG8468593.1"/>
    <property type="molecule type" value="Genomic_DNA"/>
</dbReference>
<evidence type="ECO:0000313" key="5">
    <source>
        <dbReference type="Proteomes" id="UP000789739"/>
    </source>
</evidence>
<keyword evidence="5" id="KW-1185">Reference proteome</keyword>
<dbReference type="OrthoDB" id="2434405at2759"/>
<name>A0A9N8W1C8_9GLOM</name>
<dbReference type="Proteomes" id="UP000789739">
    <property type="component" value="Unassembled WGS sequence"/>
</dbReference>
<accession>A0A9N8W1C8</accession>
<dbReference type="GO" id="GO:0005247">
    <property type="term" value="F:voltage-gated chloride channel activity"/>
    <property type="evidence" value="ECO:0007669"/>
    <property type="project" value="TreeGrafter"/>
</dbReference>
<dbReference type="InterPro" id="IPR000644">
    <property type="entry name" value="CBS_dom"/>
</dbReference>
<evidence type="ECO:0000256" key="2">
    <source>
        <dbReference type="PROSITE-ProRule" id="PRU00703"/>
    </source>
</evidence>
<dbReference type="PROSITE" id="PS51371">
    <property type="entry name" value="CBS"/>
    <property type="match status" value="2"/>
</dbReference>
<dbReference type="GO" id="GO:0000324">
    <property type="term" value="C:fungal-type vacuole"/>
    <property type="evidence" value="ECO:0007669"/>
    <property type="project" value="TreeGrafter"/>
</dbReference>
<evidence type="ECO:0000256" key="1">
    <source>
        <dbReference type="ARBA" id="ARBA00023065"/>
    </source>
</evidence>
<comment type="caution">
    <text evidence="4">The sequence shown here is derived from an EMBL/GenBank/DDBJ whole genome shotgun (WGS) entry which is preliminary data.</text>
</comment>
<keyword evidence="2" id="KW-0129">CBS domain</keyword>
<feature type="domain" description="CBS" evidence="3">
    <location>
        <begin position="31"/>
        <end position="90"/>
    </location>
</feature>
<reference evidence="4" key="1">
    <citation type="submission" date="2021-06" db="EMBL/GenBank/DDBJ databases">
        <authorList>
            <person name="Kallberg Y."/>
            <person name="Tangrot J."/>
            <person name="Rosling A."/>
        </authorList>
    </citation>
    <scope>NUCLEOTIDE SEQUENCE</scope>
    <source>
        <strain evidence="4">BR232B</strain>
    </source>
</reference>
<dbReference type="Pfam" id="PF00571">
    <property type="entry name" value="CBS"/>
    <property type="match status" value="2"/>
</dbReference>
<dbReference type="Gene3D" id="3.90.1280.20">
    <property type="match status" value="1"/>
</dbReference>
<keyword evidence="1" id="KW-0813">Transport</keyword>
<dbReference type="GO" id="GO:0005783">
    <property type="term" value="C:endoplasmic reticulum"/>
    <property type="evidence" value="ECO:0007669"/>
    <property type="project" value="TreeGrafter"/>
</dbReference>
<dbReference type="PANTHER" id="PTHR45711">
    <property type="entry name" value="CHLORIDE CHANNEL PROTEIN"/>
    <property type="match status" value="1"/>
</dbReference>
<evidence type="ECO:0000259" key="3">
    <source>
        <dbReference type="PROSITE" id="PS51371"/>
    </source>
</evidence>
<dbReference type="Gene3D" id="3.10.580.20">
    <property type="match status" value="1"/>
</dbReference>
<dbReference type="GO" id="GO:0006879">
    <property type="term" value="P:intracellular iron ion homeostasis"/>
    <property type="evidence" value="ECO:0007669"/>
    <property type="project" value="TreeGrafter"/>
</dbReference>
<dbReference type="PANTHER" id="PTHR45711:SF9">
    <property type="entry name" value="ANION_PROTON EXCHANGE TRANSPORTER GEF1"/>
    <property type="match status" value="1"/>
</dbReference>
<keyword evidence="1" id="KW-0406">Ion transport</keyword>